<evidence type="ECO:0000313" key="6">
    <source>
        <dbReference type="Proteomes" id="UP000192501"/>
    </source>
</evidence>
<evidence type="ECO:0000313" key="3">
    <source>
        <dbReference type="EMBL" id="ORD96921.1"/>
    </source>
</evidence>
<evidence type="ECO:0000259" key="2">
    <source>
        <dbReference type="PROSITE" id="PS50832"/>
    </source>
</evidence>
<sequence length="125" mass="14452">MGNNRKRSKNKNTNLIKAGEDDLYAIIMQPLGQAQFKIFCSDSTVRIGKVKGSMQKREWIRENDIVLVTKGIGRSDNCEIVLRYRDEHIQQLKECRAITDELLNPKIIDEYNPINNPVDETFDLL</sequence>
<gene>
    <name evidence="3" type="primary">IF1A</name>
    <name evidence="4" type="ORF">A0H76_886</name>
    <name evidence="3" type="ORF">HERIO_1181</name>
</gene>
<dbReference type="EMBL" id="LTAI01000198">
    <property type="protein sequence ID" value="ORD99427.1"/>
    <property type="molecule type" value="Genomic_DNA"/>
</dbReference>
<dbReference type="PROSITE" id="PS50832">
    <property type="entry name" value="S1_IF1_TYPE"/>
    <property type="match status" value="1"/>
</dbReference>
<protein>
    <submittedName>
        <fullName evidence="3">IF1A</fullName>
    </submittedName>
</protein>
<name>A0A1X0QAU7_9MICR</name>
<evidence type="ECO:0000256" key="1">
    <source>
        <dbReference type="PROSITE-ProRule" id="PRU00181"/>
    </source>
</evidence>
<dbReference type="OrthoDB" id="274995at2759"/>
<dbReference type="SUPFAM" id="SSF50249">
    <property type="entry name" value="Nucleic acid-binding proteins"/>
    <property type="match status" value="1"/>
</dbReference>
<dbReference type="VEuPathDB" id="MicrosporidiaDB:A0H76_886"/>
<dbReference type="Proteomes" id="UP000192356">
    <property type="component" value="Unassembled WGS sequence"/>
</dbReference>
<evidence type="ECO:0000313" key="4">
    <source>
        <dbReference type="EMBL" id="ORD99427.1"/>
    </source>
</evidence>
<dbReference type="HAMAP" id="MF_00216">
    <property type="entry name" value="aIF_1A"/>
    <property type="match status" value="1"/>
</dbReference>
<dbReference type="Gene3D" id="2.40.50.140">
    <property type="entry name" value="Nucleic acid-binding proteins"/>
    <property type="match status" value="1"/>
</dbReference>
<dbReference type="VEuPathDB" id="MicrosporidiaDB:HERIO_1181"/>
<dbReference type="InterPro" id="IPR006196">
    <property type="entry name" value="RNA-binding_domain_S1_IF1"/>
</dbReference>
<dbReference type="Pfam" id="PF01176">
    <property type="entry name" value="eIF-1a"/>
    <property type="match status" value="1"/>
</dbReference>
<keyword evidence="5" id="KW-1185">Reference proteome</keyword>
<organism evidence="3 5">
    <name type="scientific">Hepatospora eriocheir</name>
    <dbReference type="NCBI Taxonomy" id="1081669"/>
    <lineage>
        <taxon>Eukaryota</taxon>
        <taxon>Fungi</taxon>
        <taxon>Fungi incertae sedis</taxon>
        <taxon>Microsporidia</taxon>
        <taxon>Hepatosporidae</taxon>
        <taxon>Hepatospora</taxon>
    </lineage>
</organism>
<comment type="caution">
    <text evidence="3">The sequence shown here is derived from an EMBL/GenBank/DDBJ whole genome shotgun (WGS) entry which is preliminary data.</text>
</comment>
<proteinExistence type="inferred from homology"/>
<dbReference type="Proteomes" id="UP000192501">
    <property type="component" value="Unassembled WGS sequence"/>
</dbReference>
<keyword evidence="1" id="KW-0396">Initiation factor</keyword>
<dbReference type="GO" id="GO:0003743">
    <property type="term" value="F:translation initiation factor activity"/>
    <property type="evidence" value="ECO:0007669"/>
    <property type="project" value="UniProtKB-UniRule"/>
</dbReference>
<dbReference type="InterPro" id="IPR001253">
    <property type="entry name" value="TIF_eIF-1A"/>
</dbReference>
<accession>A0A1X0QAU7</accession>
<dbReference type="AlphaFoldDB" id="A0A1X0QAU7"/>
<dbReference type="InterPro" id="IPR012340">
    <property type="entry name" value="NA-bd_OB-fold"/>
</dbReference>
<dbReference type="EMBL" id="LVKB01000052">
    <property type="protein sequence ID" value="ORD96921.1"/>
    <property type="molecule type" value="Genomic_DNA"/>
</dbReference>
<evidence type="ECO:0000313" key="5">
    <source>
        <dbReference type="Proteomes" id="UP000192356"/>
    </source>
</evidence>
<reference evidence="5 6" key="1">
    <citation type="journal article" date="2017" name="Environ. Microbiol.">
        <title>Decay of the glycolytic pathway and adaptation to intranuclear parasitism within Enterocytozoonidae microsporidia.</title>
        <authorList>
            <person name="Wiredu Boakye D."/>
            <person name="Jaroenlak P."/>
            <person name="Prachumwat A."/>
            <person name="Williams T.A."/>
            <person name="Bateman K.S."/>
            <person name="Itsathitphaisarn O."/>
            <person name="Sritunyalucksana K."/>
            <person name="Paszkiewicz K.H."/>
            <person name="Moore K.A."/>
            <person name="Stentiford G.D."/>
            <person name="Williams B.A."/>
        </authorList>
    </citation>
    <scope>NUCLEOTIDE SEQUENCE [LARGE SCALE GENOMIC DNA]</scope>
    <source>
        <strain evidence="6">canceri</strain>
        <strain evidence="4">Canceri</strain>
        <strain evidence="3 5">GB1</strain>
    </source>
</reference>
<feature type="domain" description="S1-like" evidence="2">
    <location>
        <begin position="11"/>
        <end position="85"/>
    </location>
</feature>
<keyword evidence="1" id="KW-0648">Protein biosynthesis</keyword>
<dbReference type="PANTHER" id="PTHR21668">
    <property type="entry name" value="EIF-1A"/>
    <property type="match status" value="1"/>
</dbReference>
<dbReference type="SMART" id="SM00652">
    <property type="entry name" value="eIF1a"/>
    <property type="match status" value="1"/>
</dbReference>
<dbReference type="GO" id="GO:0003723">
    <property type="term" value="F:RNA binding"/>
    <property type="evidence" value="ECO:0007669"/>
    <property type="project" value="InterPro"/>
</dbReference>